<comment type="caution">
    <text evidence="2">The sequence shown here is derived from an EMBL/GenBank/DDBJ whole genome shotgun (WGS) entry which is preliminary data.</text>
</comment>
<proteinExistence type="predicted"/>
<feature type="transmembrane region" description="Helical" evidence="1">
    <location>
        <begin position="49"/>
        <end position="74"/>
    </location>
</feature>
<reference evidence="2 3" key="1">
    <citation type="submission" date="2017-10" db="EMBL/GenBank/DDBJ databases">
        <title>Bacillus sp. nov., a halophilic bacterium isolated from a Yangshapao Lake.</title>
        <authorList>
            <person name="Wang H."/>
        </authorList>
    </citation>
    <scope>NUCLEOTIDE SEQUENCE [LARGE SCALE GENOMIC DNA]</scope>
    <source>
        <strain evidence="2 3">YSP-3</strain>
    </source>
</reference>
<protein>
    <submittedName>
        <fullName evidence="2">Uncharacterized protein</fullName>
    </submittedName>
</protein>
<dbReference type="RefSeq" id="WP_110520450.1">
    <property type="nucleotide sequence ID" value="NZ_PDOF01000002.1"/>
</dbReference>
<accession>A0A2W0H950</accession>
<dbReference type="EMBL" id="PDOF01000002">
    <property type="protein sequence ID" value="PYZ96600.1"/>
    <property type="molecule type" value="Genomic_DNA"/>
</dbReference>
<name>A0A2W0H950_9BACI</name>
<organism evidence="2 3">
    <name type="scientific">Alteribacter lacisalsi</name>
    <dbReference type="NCBI Taxonomy" id="2045244"/>
    <lineage>
        <taxon>Bacteria</taxon>
        <taxon>Bacillati</taxon>
        <taxon>Bacillota</taxon>
        <taxon>Bacilli</taxon>
        <taxon>Bacillales</taxon>
        <taxon>Bacillaceae</taxon>
        <taxon>Alteribacter</taxon>
    </lineage>
</organism>
<evidence type="ECO:0000256" key="1">
    <source>
        <dbReference type="SAM" id="Phobius"/>
    </source>
</evidence>
<dbReference type="AlphaFoldDB" id="A0A2W0H950"/>
<feature type="transmembrane region" description="Helical" evidence="1">
    <location>
        <begin position="7"/>
        <end position="29"/>
    </location>
</feature>
<evidence type="ECO:0000313" key="3">
    <source>
        <dbReference type="Proteomes" id="UP000248066"/>
    </source>
</evidence>
<dbReference type="OrthoDB" id="2991604at2"/>
<keyword evidence="1" id="KW-0812">Transmembrane</keyword>
<evidence type="ECO:0000313" key="2">
    <source>
        <dbReference type="EMBL" id="PYZ96600.1"/>
    </source>
</evidence>
<dbReference type="Proteomes" id="UP000248066">
    <property type="component" value="Unassembled WGS sequence"/>
</dbReference>
<keyword evidence="1" id="KW-1133">Transmembrane helix</keyword>
<keyword evidence="1" id="KW-0472">Membrane</keyword>
<keyword evidence="3" id="KW-1185">Reference proteome</keyword>
<gene>
    <name evidence="2" type="ORF">CR205_12890</name>
</gene>
<sequence length="87" mass="9774">MGKRKYVWILVIAILATMFIVMPLFRALGIPTYADLLTYMFGDPDGAGVWNGTILPIAFSVALMAAIIFIVVMVEKKFTSIRKEHHE</sequence>